<dbReference type="PANTHER" id="PTHR11904:SF9">
    <property type="entry name" value="PURINE NUCLEOSIDE PHOSPHORYLASE-RELATED"/>
    <property type="match status" value="1"/>
</dbReference>
<dbReference type="EMBL" id="JACHIG010000022">
    <property type="protein sequence ID" value="MBB5035643.1"/>
    <property type="molecule type" value="Genomic_DNA"/>
</dbReference>
<organism evidence="8 9">
    <name type="scientific">Prosthecobacter vanneervenii</name>
    <dbReference type="NCBI Taxonomy" id="48466"/>
    <lineage>
        <taxon>Bacteria</taxon>
        <taxon>Pseudomonadati</taxon>
        <taxon>Verrucomicrobiota</taxon>
        <taxon>Verrucomicrobiia</taxon>
        <taxon>Verrucomicrobiales</taxon>
        <taxon>Verrucomicrobiaceae</taxon>
        <taxon>Prosthecobacter</taxon>
    </lineage>
</organism>
<gene>
    <name evidence="8" type="ORF">HNQ65_005256</name>
</gene>
<dbReference type="InterPro" id="IPR011268">
    <property type="entry name" value="Purine_phosphorylase"/>
</dbReference>
<evidence type="ECO:0000256" key="4">
    <source>
        <dbReference type="ARBA" id="ARBA00022679"/>
    </source>
</evidence>
<dbReference type="Pfam" id="PF01048">
    <property type="entry name" value="PNP_UDP_1"/>
    <property type="match status" value="1"/>
</dbReference>
<dbReference type="InterPro" id="IPR035994">
    <property type="entry name" value="Nucleoside_phosphorylase_sf"/>
</dbReference>
<feature type="binding site" evidence="6">
    <location>
        <position position="19"/>
    </location>
    <ligand>
        <name>phosphate</name>
        <dbReference type="ChEBI" id="CHEBI:43474"/>
    </ligand>
</feature>
<dbReference type="Proteomes" id="UP000590740">
    <property type="component" value="Unassembled WGS sequence"/>
</dbReference>
<feature type="binding site" evidence="6">
    <location>
        <position position="66"/>
    </location>
    <ligand>
        <name>phosphate</name>
        <dbReference type="ChEBI" id="CHEBI:43474"/>
    </ligand>
</feature>
<evidence type="ECO:0000256" key="6">
    <source>
        <dbReference type="PIRSR" id="PIRSR000477-2"/>
    </source>
</evidence>
<keyword evidence="4 5" id="KW-0808">Transferase</keyword>
<feature type="binding site" evidence="6">
    <location>
        <position position="118"/>
    </location>
    <ligand>
        <name>phosphate</name>
        <dbReference type="ChEBI" id="CHEBI:43474"/>
    </ligand>
</feature>
<sequence length="268" mass="28384">MSLTALQNARPETAIVLGSGLGSVAEAFGTKAPGSPDPELGVGRPQYLEIPYSDIPGLSASTVPGHAGRFVLAQHHGKPILLAQGRRHLYEGLTAHEVTAGIRFMHEIGVRRIVLTNAAGAIHESFHVGGLMLITDHINLQGTTPLLGGPNFHDMSEVYSRTWCEKFHAASVEIGLKLHAGIYAGLLGPQYETPAEIRMLRTLGADAVGMSTVPEAIQARALGMEVAGISMLTNWAAGLRAQTLHHAEVVEVGKTAGMYLARLLKAAV</sequence>
<evidence type="ECO:0000256" key="1">
    <source>
        <dbReference type="ARBA" id="ARBA00005058"/>
    </source>
</evidence>
<feature type="binding site" evidence="6">
    <location>
        <position position="192"/>
    </location>
    <ligand>
        <name>a purine D-ribonucleoside</name>
        <dbReference type="ChEBI" id="CHEBI:142355"/>
    </ligand>
</feature>
<dbReference type="GO" id="GO:0009116">
    <property type="term" value="P:nucleoside metabolic process"/>
    <property type="evidence" value="ECO:0007669"/>
    <property type="project" value="InterPro"/>
</dbReference>
<dbReference type="SUPFAM" id="SSF53167">
    <property type="entry name" value="Purine and uridine phosphorylases"/>
    <property type="match status" value="1"/>
</dbReference>
<feature type="domain" description="Nucleoside phosphorylase" evidence="7">
    <location>
        <begin position="48"/>
        <end position="268"/>
    </location>
</feature>
<dbReference type="GO" id="GO:0004731">
    <property type="term" value="F:purine-nucleoside phosphorylase activity"/>
    <property type="evidence" value="ECO:0007669"/>
    <property type="project" value="UniProtKB-EC"/>
</dbReference>
<dbReference type="NCBIfam" id="TIGR01697">
    <property type="entry name" value="PNPH-PUNA-XAPA"/>
    <property type="match status" value="1"/>
</dbReference>
<dbReference type="PIRSF" id="PIRSF000477">
    <property type="entry name" value="PurNPase"/>
    <property type="match status" value="1"/>
</dbReference>
<name>A0A7W8DMS0_9BACT</name>
<evidence type="ECO:0000259" key="7">
    <source>
        <dbReference type="Pfam" id="PF01048"/>
    </source>
</evidence>
<keyword evidence="9" id="KW-1185">Reference proteome</keyword>
<dbReference type="GO" id="GO:0005737">
    <property type="term" value="C:cytoplasm"/>
    <property type="evidence" value="ECO:0007669"/>
    <property type="project" value="TreeGrafter"/>
</dbReference>
<feature type="binding site" evidence="6">
    <location>
        <position position="234"/>
    </location>
    <ligand>
        <name>a purine D-ribonucleoside</name>
        <dbReference type="ChEBI" id="CHEBI:142355"/>
    </ligand>
</feature>
<reference evidence="8 9" key="1">
    <citation type="submission" date="2020-08" db="EMBL/GenBank/DDBJ databases">
        <title>Genomic Encyclopedia of Type Strains, Phase IV (KMG-IV): sequencing the most valuable type-strain genomes for metagenomic binning, comparative biology and taxonomic classification.</title>
        <authorList>
            <person name="Goeker M."/>
        </authorList>
    </citation>
    <scope>NUCLEOTIDE SEQUENCE [LARGE SCALE GENOMIC DNA]</scope>
    <source>
        <strain evidence="8 9">DSM 12252</strain>
    </source>
</reference>
<feature type="binding site" evidence="6">
    <location>
        <position position="211"/>
    </location>
    <ligand>
        <name>phosphate</name>
        <dbReference type="ChEBI" id="CHEBI:43474"/>
    </ligand>
</feature>
<feature type="binding site" evidence="6">
    <location>
        <begin position="86"/>
        <end position="88"/>
    </location>
    <ligand>
        <name>phosphate</name>
        <dbReference type="ChEBI" id="CHEBI:43474"/>
    </ligand>
</feature>
<dbReference type="NCBIfam" id="NF006054">
    <property type="entry name" value="PRK08202.1"/>
    <property type="match status" value="1"/>
</dbReference>
<dbReference type="RefSeq" id="WP_184344644.1">
    <property type="nucleotide sequence ID" value="NZ_JACHIG010000022.1"/>
</dbReference>
<dbReference type="Gene3D" id="3.40.50.1580">
    <property type="entry name" value="Nucleoside phosphorylase domain"/>
    <property type="match status" value="1"/>
</dbReference>
<dbReference type="UniPathway" id="UPA00606"/>
<accession>A0A7W8DMS0</accession>
<evidence type="ECO:0000256" key="2">
    <source>
        <dbReference type="ARBA" id="ARBA00006751"/>
    </source>
</evidence>
<evidence type="ECO:0000313" key="9">
    <source>
        <dbReference type="Proteomes" id="UP000590740"/>
    </source>
</evidence>
<comment type="similarity">
    <text evidence="2 5">Belongs to the PNP/MTAP phosphorylase family.</text>
</comment>
<dbReference type="EC" id="2.4.2.1" evidence="5"/>
<dbReference type="InterPro" id="IPR000845">
    <property type="entry name" value="Nucleoside_phosphorylase_d"/>
</dbReference>
<comment type="function">
    <text evidence="5">The purine nucleoside phosphorylases catalyze the phosphorolytic breakdown of the N-glycosidic bond in the beta-(deoxy)ribonucleoside molecules, with the formation of the corresponding free purine bases and pentose-1-phosphate.</text>
</comment>
<evidence type="ECO:0000256" key="3">
    <source>
        <dbReference type="ARBA" id="ARBA00022676"/>
    </source>
</evidence>
<keyword evidence="3 5" id="KW-0328">Glycosyltransferase</keyword>
<evidence type="ECO:0000313" key="8">
    <source>
        <dbReference type="EMBL" id="MBB5035643.1"/>
    </source>
</evidence>
<dbReference type="PANTHER" id="PTHR11904">
    <property type="entry name" value="METHYLTHIOADENOSINE/PURINE NUCLEOSIDE PHOSPHORYLASE"/>
    <property type="match status" value="1"/>
</dbReference>
<evidence type="ECO:0000256" key="5">
    <source>
        <dbReference type="PIRNR" id="PIRNR000477"/>
    </source>
</evidence>
<dbReference type="CDD" id="cd09009">
    <property type="entry name" value="PNP-EcPNPII_like"/>
    <property type="match status" value="1"/>
</dbReference>
<comment type="pathway">
    <text evidence="1 5">Purine metabolism; purine nucleoside salvage.</text>
</comment>
<dbReference type="AlphaFoldDB" id="A0A7W8DMS0"/>
<protein>
    <recommendedName>
        <fullName evidence="5">Purine nucleoside phosphorylase</fullName>
        <ecNumber evidence="5">2.4.2.1</ecNumber>
    </recommendedName>
    <alternativeName>
        <fullName evidence="5">Inosine-guanosine phosphorylase</fullName>
    </alternativeName>
</protein>
<proteinExistence type="inferred from homology"/>
<comment type="caution">
    <text evidence="8">The sequence shown here is derived from an EMBL/GenBank/DDBJ whole genome shotgun (WGS) entry which is preliminary data.</text>
</comment>